<accession>A0A1F7U7V9</accession>
<evidence type="ECO:0000259" key="3">
    <source>
        <dbReference type="Pfam" id="PF13205"/>
    </source>
</evidence>
<dbReference type="Proteomes" id="UP000176303">
    <property type="component" value="Unassembled WGS sequence"/>
</dbReference>
<evidence type="ECO:0000313" key="4">
    <source>
        <dbReference type="EMBL" id="OGL73824.1"/>
    </source>
</evidence>
<evidence type="ECO:0000313" key="5">
    <source>
        <dbReference type="Proteomes" id="UP000176303"/>
    </source>
</evidence>
<protein>
    <recommendedName>
        <fullName evidence="3">SbsA Ig-like domain-containing protein</fullName>
    </recommendedName>
</protein>
<dbReference type="Pfam" id="PF13205">
    <property type="entry name" value="Big_5"/>
    <property type="match status" value="1"/>
</dbReference>
<keyword evidence="2" id="KW-0472">Membrane</keyword>
<evidence type="ECO:0000256" key="2">
    <source>
        <dbReference type="SAM" id="Phobius"/>
    </source>
</evidence>
<dbReference type="EMBL" id="MGDZ01000018">
    <property type="protein sequence ID" value="OGL73824.1"/>
    <property type="molecule type" value="Genomic_DNA"/>
</dbReference>
<gene>
    <name evidence="4" type="ORF">A3D72_00160</name>
</gene>
<dbReference type="AlphaFoldDB" id="A0A1F7U7V9"/>
<proteinExistence type="predicted"/>
<keyword evidence="2" id="KW-0812">Transmembrane</keyword>
<keyword evidence="2" id="KW-1133">Transmembrane helix</keyword>
<dbReference type="Pfam" id="PF18895">
    <property type="entry name" value="T4SS_pilin"/>
    <property type="match status" value="1"/>
</dbReference>
<feature type="transmembrane region" description="Helical" evidence="2">
    <location>
        <begin position="104"/>
        <end position="126"/>
    </location>
</feature>
<dbReference type="InterPro" id="IPR032812">
    <property type="entry name" value="SbsA_Ig"/>
</dbReference>
<feature type="domain" description="SbsA Ig-like" evidence="3">
    <location>
        <begin position="305"/>
        <end position="344"/>
    </location>
</feature>
<organism evidence="4 5">
    <name type="scientific">Candidatus Uhrbacteria bacterium RIFCSPHIGHO2_02_FULL_57_19</name>
    <dbReference type="NCBI Taxonomy" id="1802391"/>
    <lineage>
        <taxon>Bacteria</taxon>
        <taxon>Candidatus Uhriibacteriota</taxon>
    </lineage>
</organism>
<feature type="transmembrane region" description="Helical" evidence="2">
    <location>
        <begin position="61"/>
        <end position="83"/>
    </location>
</feature>
<evidence type="ECO:0000256" key="1">
    <source>
        <dbReference type="ARBA" id="ARBA00022729"/>
    </source>
</evidence>
<name>A0A1F7U7V9_9BACT</name>
<dbReference type="InterPro" id="IPR043993">
    <property type="entry name" value="T4SS_pilin"/>
</dbReference>
<keyword evidence="1" id="KW-0732">Signal</keyword>
<reference evidence="4 5" key="1">
    <citation type="journal article" date="2016" name="Nat. Commun.">
        <title>Thousands of microbial genomes shed light on interconnected biogeochemical processes in an aquifer system.</title>
        <authorList>
            <person name="Anantharaman K."/>
            <person name="Brown C.T."/>
            <person name="Hug L.A."/>
            <person name="Sharon I."/>
            <person name="Castelle C.J."/>
            <person name="Probst A.J."/>
            <person name="Thomas B.C."/>
            <person name="Singh A."/>
            <person name="Wilkins M.J."/>
            <person name="Karaoz U."/>
            <person name="Brodie E.L."/>
            <person name="Williams K.H."/>
            <person name="Hubbard S.S."/>
            <person name="Banfield J.F."/>
        </authorList>
    </citation>
    <scope>NUCLEOTIDE SEQUENCE [LARGE SCALE GENOMIC DNA]</scope>
</reference>
<sequence length="621" mass="64147">MLDTKTNQDRLKETIKKTALLVGVLLAVFFVVGPAAAQVNLGLTPEIGGEIGLATTDIRIIVARIIQSFFGLLGIIAVVLILYGGFLWMTSQGEVEKIDKAKRILVNAVIGLAIMLSAVAIAQFVINSLIEATTGGGGRGPGGGMGAAPVPLSGALGNGIIEAHYPPRDATNIPRNTRITVTFKEPMLISSFIRGYDDGGTPTDTSDDTAPAFAALEDGNVRVVQDIQGASPLASDQVRVGFTSDLKTFVFDPVPLLGSPSEDVGYLVRLTGGDTGILTADGDPAFAGSFAEGYQWGFETGTFVDNTPPTVLSVIPFAGSTNPRNIIIQVNFSEAMDPTTVTGNLPGFQNLRVESGGGPVGGSFGIGNGYRTIEFVTDDLCGTNSCGADVFCLPGGERISAVVRAATLGLEPPAADPAIVPSNGATDMTGNSLDGSADGIATGPDADNYAWVFNTSNAIDLTPPVIESIAPGVNEGSVMPDRPVTVAFSKLMSLLSFNSQSIRMNSQSIRMEAVPAPNICFYLTGDHLDETGVPAGAGVVPVRSQAVINHCLFLPETNYIPNISSKVTDVLQNCFYPGAASTAAAAGCTPESLAGRPYCCNGIPCDTACEFAGGAPICGGP</sequence>
<dbReference type="STRING" id="1802391.A3D72_00160"/>
<comment type="caution">
    <text evidence="4">The sequence shown here is derived from an EMBL/GenBank/DDBJ whole genome shotgun (WGS) entry which is preliminary data.</text>
</comment>